<reference evidence="2 3" key="1">
    <citation type="submission" date="2016-09" db="EMBL/GenBank/DDBJ databases">
        <title>Pseudonocardia autotrophica DSM535, a candidate organism with high potential of specific P450 cytochromes.</title>
        <authorList>
            <person name="Grumaz C."/>
            <person name="Vainshtein Y."/>
            <person name="Kirstahler P."/>
            <person name="Sohn K."/>
        </authorList>
    </citation>
    <scope>NUCLEOTIDE SEQUENCE [LARGE SCALE GENOMIC DNA]</scope>
    <source>
        <strain evidence="2 3">DSM 535</strain>
    </source>
</reference>
<keyword evidence="3" id="KW-1185">Reference proteome</keyword>
<protein>
    <submittedName>
        <fullName evidence="2">Uncharacterized protein</fullName>
    </submittedName>
</protein>
<dbReference type="STRING" id="2074.BG845_04916"/>
<evidence type="ECO:0000256" key="1">
    <source>
        <dbReference type="SAM" id="MobiDB-lite"/>
    </source>
</evidence>
<evidence type="ECO:0000313" key="2">
    <source>
        <dbReference type="EMBL" id="OSY37222.1"/>
    </source>
</evidence>
<feature type="compositionally biased region" description="Low complexity" evidence="1">
    <location>
        <begin position="394"/>
        <end position="403"/>
    </location>
</feature>
<name>A0A1Y2MPV1_PSEAH</name>
<proteinExistence type="predicted"/>
<comment type="caution">
    <text evidence="2">The sequence shown here is derived from an EMBL/GenBank/DDBJ whole genome shotgun (WGS) entry which is preliminary data.</text>
</comment>
<evidence type="ECO:0000313" key="3">
    <source>
        <dbReference type="Proteomes" id="UP000194360"/>
    </source>
</evidence>
<feature type="compositionally biased region" description="Pro residues" evidence="1">
    <location>
        <begin position="141"/>
        <end position="154"/>
    </location>
</feature>
<feature type="compositionally biased region" description="Basic residues" evidence="1">
    <location>
        <begin position="307"/>
        <end position="319"/>
    </location>
</feature>
<dbReference type="Proteomes" id="UP000194360">
    <property type="component" value="Unassembled WGS sequence"/>
</dbReference>
<feature type="region of interest" description="Disordered" evidence="1">
    <location>
        <begin position="284"/>
        <end position="403"/>
    </location>
</feature>
<dbReference type="PRINTS" id="PR01217">
    <property type="entry name" value="PRICHEXTENSN"/>
</dbReference>
<dbReference type="EMBL" id="MIGB01000032">
    <property type="protein sequence ID" value="OSY37222.1"/>
    <property type="molecule type" value="Genomic_DNA"/>
</dbReference>
<feature type="region of interest" description="Disordered" evidence="1">
    <location>
        <begin position="206"/>
        <end position="239"/>
    </location>
</feature>
<organism evidence="2 3">
    <name type="scientific">Pseudonocardia autotrophica</name>
    <name type="common">Amycolata autotrophica</name>
    <name type="synonym">Nocardia autotrophica</name>
    <dbReference type="NCBI Taxonomy" id="2074"/>
    <lineage>
        <taxon>Bacteria</taxon>
        <taxon>Bacillati</taxon>
        <taxon>Actinomycetota</taxon>
        <taxon>Actinomycetes</taxon>
        <taxon>Pseudonocardiales</taxon>
        <taxon>Pseudonocardiaceae</taxon>
        <taxon>Pseudonocardia</taxon>
    </lineage>
</organism>
<sequence length="403" mass="42428">MRSGAGFHVKPRDARVAETAAPRVGRPGSPGARVGGPCAGPIPDRRPNSPGSLAPRSCHPSPGPRSTPSCSVPRQRPPLPRPPRSAPLGPGSRSPRRSLLDHPARAAQSRGRPVRHHPVPRSPDLRRPIAGHPVRLTQSGPPIPAPPEPGPPAPCRSVPAQPRVARSASPDPGPLGPVSPGRPHPVPAVCHHAPAVRVRAVAATATSTPLATRRTPRPAPPGCVSTNRPHANRPRSRAEVRVQPITPFMIPVLGVLERDTRTRTPKTGIMDRDRLRRPSTFCSIAQTHGRASTSVTSRTGSATCSRGPRRPSPRNRGFRRPSAGHCGSAVRDSSVEHARRADAPTRAHAMPAPPTEPTGLPRSRGPRNPSRLPGPSPQTPSGSAELTVSPPPLRLAAIPRLPG</sequence>
<feature type="region of interest" description="Disordered" evidence="1">
    <location>
        <begin position="1"/>
        <end position="189"/>
    </location>
</feature>
<gene>
    <name evidence="2" type="ORF">BG845_04916</name>
</gene>
<feature type="compositionally biased region" description="Pro residues" evidence="1">
    <location>
        <begin position="75"/>
        <end position="85"/>
    </location>
</feature>
<feature type="compositionally biased region" description="Pro residues" evidence="1">
    <location>
        <begin position="171"/>
        <end position="186"/>
    </location>
</feature>
<dbReference type="AlphaFoldDB" id="A0A1Y2MPV1"/>
<feature type="compositionally biased region" description="Polar residues" evidence="1">
    <location>
        <begin position="284"/>
        <end position="304"/>
    </location>
</feature>
<feature type="compositionally biased region" description="Basic and acidic residues" evidence="1">
    <location>
        <begin position="333"/>
        <end position="345"/>
    </location>
</feature>
<accession>A0A1Y2MPV1</accession>